<gene>
    <name evidence="1" type="ORF">E3A20_09120</name>
</gene>
<sequence>MAESHEYRRRALKIVQSPAHPLYLFTLTGRELLEIADISRVSRDDAGKLLGYQRSEVKKHVQNIVEYLNSGNVLFPNAIILALSSDVKFKGSRGPDVSDGHATSGTLEITVRKNAKKPAWIVDGQQRALALSKCSNPDMVIPVSAFVADDVDVQRDQFLRVNSSKNLPPGLITELLPEVSTALPPRLAQRKIPSAICDWLNQSEQSPLRGMIRRSSSSDEERRQAVITDTSIVNMIDESLKSASGCLFPYRNLATLETDFEGICRILVVYWTAVRNIFPEAWGKSPDKSRLMHGVGIRAMGRLMDRIMPSIRIHHKNAITEVQRELQRIVPECHWTEGRWDELGGLQWNELQNVSRHITYLSSLLVRKYTQAWSEDR</sequence>
<protein>
    <recommendedName>
        <fullName evidence="3">DGQHR domain-containing protein</fullName>
    </recommendedName>
</protein>
<dbReference type="Pfam" id="PF14072">
    <property type="entry name" value="DndB"/>
    <property type="match status" value="1"/>
</dbReference>
<dbReference type="Proteomes" id="UP000321083">
    <property type="component" value="Unassembled WGS sequence"/>
</dbReference>
<evidence type="ECO:0000313" key="1">
    <source>
        <dbReference type="EMBL" id="TWW09957.1"/>
    </source>
</evidence>
<dbReference type="InterPro" id="IPR017642">
    <property type="entry name" value="DNA_S_mod_DndB"/>
</dbReference>
<dbReference type="NCBIfam" id="NF041060">
    <property type="entry name" value="DpdB"/>
    <property type="match status" value="1"/>
</dbReference>
<organism evidence="1 2">
    <name type="scientific">Planctomyces bekefii</name>
    <dbReference type="NCBI Taxonomy" id="1653850"/>
    <lineage>
        <taxon>Bacteria</taxon>
        <taxon>Pseudomonadati</taxon>
        <taxon>Planctomycetota</taxon>
        <taxon>Planctomycetia</taxon>
        <taxon>Planctomycetales</taxon>
        <taxon>Planctomycetaceae</taxon>
        <taxon>Planctomyces</taxon>
    </lineage>
</organism>
<accession>A0A5C6M6V8</accession>
<proteinExistence type="predicted"/>
<evidence type="ECO:0008006" key="3">
    <source>
        <dbReference type="Google" id="ProtNLM"/>
    </source>
</evidence>
<dbReference type="NCBIfam" id="TIGR03187">
    <property type="entry name" value="DGQHR"/>
    <property type="match status" value="1"/>
</dbReference>
<dbReference type="AlphaFoldDB" id="A0A5C6M6V8"/>
<comment type="caution">
    <text evidence="1">The sequence shown here is derived from an EMBL/GenBank/DDBJ whole genome shotgun (WGS) entry which is preliminary data.</text>
</comment>
<dbReference type="CDD" id="cd16413">
    <property type="entry name" value="DGQHR_domain"/>
    <property type="match status" value="1"/>
</dbReference>
<reference evidence="1 2" key="1">
    <citation type="submission" date="2019-08" db="EMBL/GenBank/DDBJ databases">
        <title>100 year-old enigma solved: identification of Planctomyces bekefii, the type genus and species of the phylum Planctomycetes.</title>
        <authorList>
            <person name="Svetlana D.N."/>
            <person name="Overmann J."/>
        </authorList>
    </citation>
    <scope>NUCLEOTIDE SEQUENCE [LARGE SCALE GENOMIC DNA]</scope>
    <source>
        <strain evidence="1">Phe10_nw2017</strain>
    </source>
</reference>
<keyword evidence="2" id="KW-1185">Reference proteome</keyword>
<reference evidence="1 2" key="2">
    <citation type="submission" date="2019-08" db="EMBL/GenBank/DDBJ databases">
        <authorList>
            <person name="Henke P."/>
        </authorList>
    </citation>
    <scope>NUCLEOTIDE SEQUENCE [LARGE SCALE GENOMIC DNA]</scope>
    <source>
        <strain evidence="1">Phe10_nw2017</strain>
    </source>
</reference>
<name>A0A5C6M6V8_9PLAN</name>
<evidence type="ECO:0000313" key="2">
    <source>
        <dbReference type="Proteomes" id="UP000321083"/>
    </source>
</evidence>
<dbReference type="InterPro" id="IPR017601">
    <property type="entry name" value="DGQHR-contain_dom"/>
</dbReference>
<dbReference type="EMBL" id="SRHE01000139">
    <property type="protein sequence ID" value="TWW09957.1"/>
    <property type="molecule type" value="Genomic_DNA"/>
</dbReference>